<dbReference type="Proteomes" id="UP000219167">
    <property type="component" value="Unassembled WGS sequence"/>
</dbReference>
<dbReference type="EMBL" id="OBQD01000023">
    <property type="protein sequence ID" value="SOC46606.1"/>
    <property type="molecule type" value="Genomic_DNA"/>
</dbReference>
<keyword evidence="2" id="KW-1185">Reference proteome</keyword>
<protein>
    <submittedName>
        <fullName evidence="1">Uncharacterized protein</fullName>
    </submittedName>
</protein>
<dbReference type="AlphaFoldDB" id="A0A285V0S1"/>
<sequence length="99" mass="10827">MAARPLPSEHLDALVRELSPHCGGDEVSFPGADFDKLVERLATIRKMVAVTEREVGALRLAEVARSGRVIVENLATEHLQHMAEDADGKIVRPDFGRKG</sequence>
<dbReference type="RefSeq" id="WP_097142716.1">
    <property type="nucleotide sequence ID" value="NZ_OBQD01000023.1"/>
</dbReference>
<evidence type="ECO:0000313" key="1">
    <source>
        <dbReference type="EMBL" id="SOC46606.1"/>
    </source>
</evidence>
<evidence type="ECO:0000313" key="2">
    <source>
        <dbReference type="Proteomes" id="UP000219167"/>
    </source>
</evidence>
<accession>A0A285V0S1</accession>
<gene>
    <name evidence="1" type="ORF">SAMN05892877_12352</name>
</gene>
<dbReference type="OrthoDB" id="7916466at2"/>
<name>A0A285V0S1_9HYPH</name>
<proteinExistence type="predicted"/>
<organism evidence="1 2">
    <name type="scientific">Rhizobium subbaraonis</name>
    <dbReference type="NCBI Taxonomy" id="908946"/>
    <lineage>
        <taxon>Bacteria</taxon>
        <taxon>Pseudomonadati</taxon>
        <taxon>Pseudomonadota</taxon>
        <taxon>Alphaproteobacteria</taxon>
        <taxon>Hyphomicrobiales</taxon>
        <taxon>Rhizobiaceae</taxon>
        <taxon>Rhizobium/Agrobacterium group</taxon>
        <taxon>Rhizobium</taxon>
    </lineage>
</organism>
<reference evidence="1 2" key="1">
    <citation type="submission" date="2017-08" db="EMBL/GenBank/DDBJ databases">
        <authorList>
            <person name="de Groot N.N."/>
        </authorList>
    </citation>
    <scope>NUCLEOTIDE SEQUENCE [LARGE SCALE GENOMIC DNA]</scope>
    <source>
        <strain evidence="1 2">JC85</strain>
    </source>
</reference>